<dbReference type="EMBL" id="JABBGG010000001">
    <property type="protein sequence ID" value="NML60214.1"/>
    <property type="molecule type" value="Genomic_DNA"/>
</dbReference>
<dbReference type="Proteomes" id="UP000583752">
    <property type="component" value="Unassembled WGS sequence"/>
</dbReference>
<evidence type="ECO:0000256" key="1">
    <source>
        <dbReference type="SAM" id="SignalP"/>
    </source>
</evidence>
<evidence type="ECO:0000313" key="2">
    <source>
        <dbReference type="EMBL" id="NML60214.1"/>
    </source>
</evidence>
<keyword evidence="1" id="KW-0732">Signal</keyword>
<proteinExistence type="predicted"/>
<name>A0A848HG75_9BURK</name>
<comment type="caution">
    <text evidence="2">The sequence shown here is derived from an EMBL/GenBank/DDBJ whole genome shotgun (WGS) entry which is preliminary data.</text>
</comment>
<gene>
    <name evidence="2" type="ORF">HHL21_03750</name>
</gene>
<dbReference type="RefSeq" id="WP_169463863.1">
    <property type="nucleotide sequence ID" value="NZ_JABBGG010000001.1"/>
</dbReference>
<sequence length="362" mass="39293">MSPRHRRMPRPAFMTGPALLLAAVIVTHLPATAAPGRSRKKAEPETVDFARLAQHRPSKCGPDTGVVAGPAGWKEAPPMCVWQGRLEMRRWQASAVPGACIAPPAAWLAWQRPRLGGQPAAPGAAWHSGWKSHYLGGPGDNGTERIATVEMREPGVWTATEWTWSPSTRAATRTWQEGRWKLIGEAASKVRAGDTGPATPLRKAWETNLKGRAGEIAHDGWRWNSDGKCLRMAPLPPASAPLPLPRAREDARLEQRAAMQIQLARRYPGATFLMPFRLLDAPAAAPRSGAKYAAIWTERSNVTGQLWIPQKSGEAPIRAQVGATLPARYDTPSGLAAGSGTLRAIEREMTGIADTWSANHER</sequence>
<organism evidence="2 3">
    <name type="scientific">Massilia polaris</name>
    <dbReference type="NCBI Taxonomy" id="2728846"/>
    <lineage>
        <taxon>Bacteria</taxon>
        <taxon>Pseudomonadati</taxon>
        <taxon>Pseudomonadota</taxon>
        <taxon>Betaproteobacteria</taxon>
        <taxon>Burkholderiales</taxon>
        <taxon>Oxalobacteraceae</taxon>
        <taxon>Telluria group</taxon>
        <taxon>Massilia</taxon>
    </lineage>
</organism>
<reference evidence="2 3" key="1">
    <citation type="submission" date="2020-04" db="EMBL/GenBank/DDBJ databases">
        <title>Massilia sp. RP-1-19 isolated from soil.</title>
        <authorList>
            <person name="Dahal R.H."/>
        </authorList>
    </citation>
    <scope>NUCLEOTIDE SEQUENCE [LARGE SCALE GENOMIC DNA]</scope>
    <source>
        <strain evidence="2 3">RP-1-19</strain>
    </source>
</reference>
<evidence type="ECO:0000313" key="3">
    <source>
        <dbReference type="Proteomes" id="UP000583752"/>
    </source>
</evidence>
<dbReference type="AlphaFoldDB" id="A0A848HG75"/>
<feature type="signal peptide" evidence="1">
    <location>
        <begin position="1"/>
        <end position="33"/>
    </location>
</feature>
<keyword evidence="3" id="KW-1185">Reference proteome</keyword>
<protein>
    <submittedName>
        <fullName evidence="2">Uncharacterized protein</fullName>
    </submittedName>
</protein>
<accession>A0A848HG75</accession>
<feature type="chain" id="PRO_5032412378" evidence="1">
    <location>
        <begin position="34"/>
        <end position="362"/>
    </location>
</feature>